<organism evidence="2 3">
    <name type="scientific">Hypholoma sublateritium (strain FD-334 SS-4)</name>
    <dbReference type="NCBI Taxonomy" id="945553"/>
    <lineage>
        <taxon>Eukaryota</taxon>
        <taxon>Fungi</taxon>
        <taxon>Dikarya</taxon>
        <taxon>Basidiomycota</taxon>
        <taxon>Agaricomycotina</taxon>
        <taxon>Agaricomycetes</taxon>
        <taxon>Agaricomycetidae</taxon>
        <taxon>Agaricales</taxon>
        <taxon>Agaricineae</taxon>
        <taxon>Strophariaceae</taxon>
        <taxon>Hypholoma</taxon>
    </lineage>
</organism>
<dbReference type="STRING" id="945553.A0A0D2M6Q6"/>
<gene>
    <name evidence="2" type="ORF">HYPSUDRAFT_144367</name>
</gene>
<name>A0A0D2M6Q6_HYPSF</name>
<evidence type="ECO:0008006" key="4">
    <source>
        <dbReference type="Google" id="ProtNLM"/>
    </source>
</evidence>
<dbReference type="Proteomes" id="UP000054270">
    <property type="component" value="Unassembled WGS sequence"/>
</dbReference>
<dbReference type="OrthoDB" id="2505969at2759"/>
<accession>A0A0D2M6Q6</accession>
<reference evidence="3" key="1">
    <citation type="submission" date="2014-04" db="EMBL/GenBank/DDBJ databases">
        <title>Evolutionary Origins and Diversification of the Mycorrhizal Mutualists.</title>
        <authorList>
            <consortium name="DOE Joint Genome Institute"/>
            <consortium name="Mycorrhizal Genomics Consortium"/>
            <person name="Kohler A."/>
            <person name="Kuo A."/>
            <person name="Nagy L.G."/>
            <person name="Floudas D."/>
            <person name="Copeland A."/>
            <person name="Barry K.W."/>
            <person name="Cichocki N."/>
            <person name="Veneault-Fourrey C."/>
            <person name="LaButti K."/>
            <person name="Lindquist E.A."/>
            <person name="Lipzen A."/>
            <person name="Lundell T."/>
            <person name="Morin E."/>
            <person name="Murat C."/>
            <person name="Riley R."/>
            <person name="Ohm R."/>
            <person name="Sun H."/>
            <person name="Tunlid A."/>
            <person name="Henrissat B."/>
            <person name="Grigoriev I.V."/>
            <person name="Hibbett D.S."/>
            <person name="Martin F."/>
        </authorList>
    </citation>
    <scope>NUCLEOTIDE SEQUENCE [LARGE SCALE GENOMIC DNA]</scope>
    <source>
        <strain evidence="3">FD-334 SS-4</strain>
    </source>
</reference>
<dbReference type="EMBL" id="KN817583">
    <property type="protein sequence ID" value="KJA18878.1"/>
    <property type="molecule type" value="Genomic_DNA"/>
</dbReference>
<evidence type="ECO:0000313" key="3">
    <source>
        <dbReference type="Proteomes" id="UP000054270"/>
    </source>
</evidence>
<feature type="region of interest" description="Disordered" evidence="1">
    <location>
        <begin position="251"/>
        <end position="272"/>
    </location>
</feature>
<evidence type="ECO:0000256" key="1">
    <source>
        <dbReference type="SAM" id="MobiDB-lite"/>
    </source>
</evidence>
<proteinExistence type="predicted"/>
<evidence type="ECO:0000313" key="2">
    <source>
        <dbReference type="EMBL" id="KJA18878.1"/>
    </source>
</evidence>
<feature type="compositionally biased region" description="Low complexity" evidence="1">
    <location>
        <begin position="255"/>
        <end position="268"/>
    </location>
</feature>
<dbReference type="Pfam" id="PF18758">
    <property type="entry name" value="KDZ"/>
    <property type="match status" value="1"/>
</dbReference>
<dbReference type="AlphaFoldDB" id="A0A0D2M6Q6"/>
<feature type="non-terminal residue" evidence="2">
    <location>
        <position position="1"/>
    </location>
</feature>
<sequence length="337" mass="38321">QLYCLLNAMLLYSVIRLKDPHLRKTRIQQIINAWHQQVSFLADAYLQWKMEGPPPQEDMCLIHFYNFLPKQNIQEFYHHPKASSVNKTLVQNGYLGAMPDHPLVAFSITLFKIFCQIHRVCPRLSIYQISKALSYIQGCSFINHYAEQFSGAYDCYIEILREVVRRRQGTLKHNVKWEHQNICPPCLYRVENELTMRFSMLISMDGNNSLKLVDSTFQAGTVRDDDHNISSYRWISPKEVDIFKDAVKHSSHPAPVSQTTTPLSTPQPGTHAPLAVSSIPESQGLPSPSTFPLEHASGVPDALVLMFELFAIAGVFVAVCRHGHVLLVCDMIRSGEL</sequence>
<protein>
    <recommendedName>
        <fullName evidence="4">CxC1-like cysteine cluster associated with KDZ transposases domain-containing protein</fullName>
    </recommendedName>
</protein>
<keyword evidence="3" id="KW-1185">Reference proteome</keyword>
<dbReference type="OMA" id="ASHEAWC"/>
<dbReference type="InterPro" id="IPR040521">
    <property type="entry name" value="KDZ"/>
</dbReference>